<sequence length="180" mass="20411">MIKWKILLGLLLCSCATQRQAEKHFDQHTDQLAKYVDQNEAYTQQFGASYAARHFAPAYYPPAICVPQQLKPGRVPTATVLPVAPIQPYAAPPACPECPSMVSVKNVYLTDSAQLNSLQAKLLAKQEIESALSKQLRRTQAQRDYWHEMNRKKFWALLAMVGFAMLYILFRVLAARVKQE</sequence>
<evidence type="ECO:0000256" key="1">
    <source>
        <dbReference type="SAM" id="Phobius"/>
    </source>
</evidence>
<dbReference type="OrthoDB" id="852810at2"/>
<feature type="signal peptide" evidence="2">
    <location>
        <begin position="1"/>
        <end position="21"/>
    </location>
</feature>
<reference evidence="4" key="1">
    <citation type="submission" date="2018-08" db="EMBL/GenBank/DDBJ databases">
        <title>Mucilaginibacter sp. MYSH2.</title>
        <authorList>
            <person name="Seo T."/>
        </authorList>
    </citation>
    <scope>NUCLEOTIDE SEQUENCE [LARGE SCALE GENOMIC DNA]</scope>
    <source>
        <strain evidence="4">KIRAN</strain>
    </source>
</reference>
<feature type="chain" id="PRO_5017395575" evidence="2">
    <location>
        <begin position="22"/>
        <end position="180"/>
    </location>
</feature>
<keyword evidence="1" id="KW-1133">Transmembrane helix</keyword>
<gene>
    <name evidence="3" type="ORF">D1627_15315</name>
</gene>
<dbReference type="AlphaFoldDB" id="A0A399RTW1"/>
<keyword evidence="2" id="KW-0732">Signal</keyword>
<dbReference type="RefSeq" id="WP_119433151.1">
    <property type="nucleotide sequence ID" value="NZ_QWGE01000005.1"/>
</dbReference>
<keyword evidence="4" id="KW-1185">Reference proteome</keyword>
<name>A0A399RTW1_9BACT</name>
<evidence type="ECO:0000313" key="4">
    <source>
        <dbReference type="Proteomes" id="UP000266005"/>
    </source>
</evidence>
<comment type="caution">
    <text evidence="3">The sequence shown here is derived from an EMBL/GenBank/DDBJ whole genome shotgun (WGS) entry which is preliminary data.</text>
</comment>
<evidence type="ECO:0000313" key="3">
    <source>
        <dbReference type="EMBL" id="RIJ34291.1"/>
    </source>
</evidence>
<feature type="transmembrane region" description="Helical" evidence="1">
    <location>
        <begin position="154"/>
        <end position="174"/>
    </location>
</feature>
<evidence type="ECO:0000256" key="2">
    <source>
        <dbReference type="SAM" id="SignalP"/>
    </source>
</evidence>
<proteinExistence type="predicted"/>
<dbReference type="EMBL" id="QWGE01000005">
    <property type="protein sequence ID" value="RIJ34291.1"/>
    <property type="molecule type" value="Genomic_DNA"/>
</dbReference>
<accession>A0A399RTW1</accession>
<protein>
    <submittedName>
        <fullName evidence="3">Uncharacterized protein</fullName>
    </submittedName>
</protein>
<keyword evidence="1" id="KW-0812">Transmembrane</keyword>
<dbReference type="Proteomes" id="UP000266005">
    <property type="component" value="Unassembled WGS sequence"/>
</dbReference>
<organism evidence="3 4">
    <name type="scientific">Pontibacter oryzae</name>
    <dbReference type="NCBI Taxonomy" id="2304593"/>
    <lineage>
        <taxon>Bacteria</taxon>
        <taxon>Pseudomonadati</taxon>
        <taxon>Bacteroidota</taxon>
        <taxon>Cytophagia</taxon>
        <taxon>Cytophagales</taxon>
        <taxon>Hymenobacteraceae</taxon>
        <taxon>Pontibacter</taxon>
    </lineage>
</organism>
<keyword evidence="1" id="KW-0472">Membrane</keyword>